<dbReference type="InterPro" id="IPR050503">
    <property type="entry name" value="cAMP-dep_PK_reg_su-like"/>
</dbReference>
<dbReference type="GO" id="GO:0005829">
    <property type="term" value="C:cytosol"/>
    <property type="evidence" value="ECO:0007669"/>
    <property type="project" value="TreeGrafter"/>
</dbReference>
<sequence>TGQAVACIGGEKGEIEVKQYAKGEYFGEIALLSGQPRKASVYAVGKATCFYITRSTFRRILGPLQSFLEKNMDKYAKYQDAMKEGVNEEDEKKEGAPQEKKQK</sequence>
<name>A0A812UC81_9DINO</name>
<dbReference type="Gene3D" id="2.60.120.10">
    <property type="entry name" value="Jelly Rolls"/>
    <property type="match status" value="1"/>
</dbReference>
<keyword evidence="4" id="KW-1185">Reference proteome</keyword>
<feature type="non-terminal residue" evidence="3">
    <location>
        <position position="1"/>
    </location>
</feature>
<protein>
    <submittedName>
        <fullName evidence="3">PRKAR2A protein</fullName>
    </submittedName>
</protein>
<proteinExistence type="predicted"/>
<evidence type="ECO:0000313" key="4">
    <source>
        <dbReference type="Proteomes" id="UP000601435"/>
    </source>
</evidence>
<feature type="region of interest" description="Disordered" evidence="1">
    <location>
        <begin position="83"/>
        <end position="103"/>
    </location>
</feature>
<feature type="domain" description="Cyclic nucleotide-binding" evidence="2">
    <location>
        <begin position="1"/>
        <end position="78"/>
    </location>
</feature>
<dbReference type="PROSITE" id="PS50042">
    <property type="entry name" value="CNMP_BINDING_3"/>
    <property type="match status" value="1"/>
</dbReference>
<dbReference type="PANTHER" id="PTHR11635:SF152">
    <property type="entry name" value="CAMP-DEPENDENT PROTEIN KINASE TYPE I REGULATORY SUBUNIT-RELATED"/>
    <property type="match status" value="1"/>
</dbReference>
<dbReference type="InterPro" id="IPR000595">
    <property type="entry name" value="cNMP-bd_dom"/>
</dbReference>
<gene>
    <name evidence="3" type="primary">PRKAR2A</name>
    <name evidence="3" type="ORF">SNEC2469_LOCUS16204</name>
</gene>
<feature type="non-terminal residue" evidence="3">
    <location>
        <position position="103"/>
    </location>
</feature>
<dbReference type="Pfam" id="PF00027">
    <property type="entry name" value="cNMP_binding"/>
    <property type="match status" value="1"/>
</dbReference>
<accession>A0A812UC81</accession>
<dbReference type="GO" id="GO:0030552">
    <property type="term" value="F:cAMP binding"/>
    <property type="evidence" value="ECO:0007669"/>
    <property type="project" value="TreeGrafter"/>
</dbReference>
<dbReference type="GO" id="GO:0005952">
    <property type="term" value="C:cAMP-dependent protein kinase complex"/>
    <property type="evidence" value="ECO:0007669"/>
    <property type="project" value="InterPro"/>
</dbReference>
<evidence type="ECO:0000259" key="2">
    <source>
        <dbReference type="PROSITE" id="PS50042"/>
    </source>
</evidence>
<dbReference type="InterPro" id="IPR014710">
    <property type="entry name" value="RmlC-like_jellyroll"/>
</dbReference>
<dbReference type="EMBL" id="CAJNJA010026515">
    <property type="protein sequence ID" value="CAE7560993.1"/>
    <property type="molecule type" value="Genomic_DNA"/>
</dbReference>
<comment type="caution">
    <text evidence="3">The sequence shown here is derived from an EMBL/GenBank/DDBJ whole genome shotgun (WGS) entry which is preliminary data.</text>
</comment>
<evidence type="ECO:0000256" key="1">
    <source>
        <dbReference type="SAM" id="MobiDB-lite"/>
    </source>
</evidence>
<dbReference type="OrthoDB" id="407073at2759"/>
<dbReference type="CDD" id="cd00038">
    <property type="entry name" value="CAP_ED"/>
    <property type="match status" value="1"/>
</dbReference>
<dbReference type="GO" id="GO:0034236">
    <property type="term" value="F:protein kinase A catalytic subunit binding"/>
    <property type="evidence" value="ECO:0007669"/>
    <property type="project" value="TreeGrafter"/>
</dbReference>
<dbReference type="AlphaFoldDB" id="A0A812UC81"/>
<reference evidence="3" key="1">
    <citation type="submission" date="2021-02" db="EMBL/GenBank/DDBJ databases">
        <authorList>
            <person name="Dougan E. K."/>
            <person name="Rhodes N."/>
            <person name="Thang M."/>
            <person name="Chan C."/>
        </authorList>
    </citation>
    <scope>NUCLEOTIDE SEQUENCE</scope>
</reference>
<evidence type="ECO:0000313" key="3">
    <source>
        <dbReference type="EMBL" id="CAE7560993.1"/>
    </source>
</evidence>
<dbReference type="Proteomes" id="UP000601435">
    <property type="component" value="Unassembled WGS sequence"/>
</dbReference>
<dbReference type="GO" id="GO:0004862">
    <property type="term" value="F:cAMP-dependent protein kinase inhibitor activity"/>
    <property type="evidence" value="ECO:0007669"/>
    <property type="project" value="TreeGrafter"/>
</dbReference>
<organism evidence="3 4">
    <name type="scientific">Symbiodinium necroappetens</name>
    <dbReference type="NCBI Taxonomy" id="1628268"/>
    <lineage>
        <taxon>Eukaryota</taxon>
        <taxon>Sar</taxon>
        <taxon>Alveolata</taxon>
        <taxon>Dinophyceae</taxon>
        <taxon>Suessiales</taxon>
        <taxon>Symbiodiniaceae</taxon>
        <taxon>Symbiodinium</taxon>
    </lineage>
</organism>
<dbReference type="PANTHER" id="PTHR11635">
    <property type="entry name" value="CAMP-DEPENDENT PROTEIN KINASE REGULATORY CHAIN"/>
    <property type="match status" value="1"/>
</dbReference>
<dbReference type="SUPFAM" id="SSF51206">
    <property type="entry name" value="cAMP-binding domain-like"/>
    <property type="match status" value="1"/>
</dbReference>
<dbReference type="InterPro" id="IPR018490">
    <property type="entry name" value="cNMP-bd_dom_sf"/>
</dbReference>